<dbReference type="EC" id="2.7.13.3" evidence="2"/>
<gene>
    <name evidence="11" type="ORF">ACFQKE_15365</name>
</gene>
<keyword evidence="3" id="KW-0808">Transferase</keyword>
<dbReference type="RefSeq" id="WP_379705827.1">
    <property type="nucleotide sequence ID" value="NZ_JBHTAT010000001.1"/>
</dbReference>
<dbReference type="GO" id="GO:0004673">
    <property type="term" value="F:protein histidine kinase activity"/>
    <property type="evidence" value="ECO:0007669"/>
    <property type="project" value="UniProtKB-EC"/>
</dbReference>
<dbReference type="PROSITE" id="PS50109">
    <property type="entry name" value="HIS_KIN"/>
    <property type="match status" value="1"/>
</dbReference>
<feature type="modified residue" description="4-aspartylphosphate" evidence="6">
    <location>
        <position position="61"/>
    </location>
</feature>
<feature type="domain" description="Response regulatory" evidence="9">
    <location>
        <begin position="10"/>
        <end position="126"/>
    </location>
</feature>
<dbReference type="SUPFAM" id="SSF47384">
    <property type="entry name" value="Homodimeric domain of signal transducing histidine kinase"/>
    <property type="match status" value="1"/>
</dbReference>
<evidence type="ECO:0000256" key="2">
    <source>
        <dbReference type="ARBA" id="ARBA00012438"/>
    </source>
</evidence>
<feature type="domain" description="PAS" evidence="10">
    <location>
        <begin position="141"/>
        <end position="211"/>
    </location>
</feature>
<dbReference type="InterPro" id="IPR000014">
    <property type="entry name" value="PAS"/>
</dbReference>
<dbReference type="SUPFAM" id="SSF55781">
    <property type="entry name" value="GAF domain-like"/>
    <property type="match status" value="1"/>
</dbReference>
<dbReference type="InterPro" id="IPR036890">
    <property type="entry name" value="HATPase_C_sf"/>
</dbReference>
<dbReference type="AlphaFoldDB" id="A0ABD6A278"/>
<keyword evidence="4" id="KW-0418">Kinase</keyword>
<keyword evidence="5" id="KW-0902">Two-component regulatory system</keyword>
<dbReference type="NCBIfam" id="TIGR00229">
    <property type="entry name" value="sensory_box"/>
    <property type="match status" value="1"/>
</dbReference>
<evidence type="ECO:0000313" key="12">
    <source>
        <dbReference type="Proteomes" id="UP001596434"/>
    </source>
</evidence>
<dbReference type="InterPro" id="IPR001789">
    <property type="entry name" value="Sig_transdc_resp-reg_receiver"/>
</dbReference>
<dbReference type="PANTHER" id="PTHR43711:SF1">
    <property type="entry name" value="HISTIDINE KINASE 1"/>
    <property type="match status" value="1"/>
</dbReference>
<dbReference type="SMART" id="SM00091">
    <property type="entry name" value="PAS"/>
    <property type="match status" value="2"/>
</dbReference>
<reference evidence="11 12" key="1">
    <citation type="journal article" date="2019" name="Int. J. Syst. Evol. Microbiol.">
        <title>The Global Catalogue of Microorganisms (GCM) 10K type strain sequencing project: providing services to taxonomists for standard genome sequencing and annotation.</title>
        <authorList>
            <consortium name="The Broad Institute Genomics Platform"/>
            <consortium name="The Broad Institute Genome Sequencing Center for Infectious Disease"/>
            <person name="Wu L."/>
            <person name="Ma J."/>
        </authorList>
    </citation>
    <scope>NUCLEOTIDE SEQUENCE [LARGE SCALE GENOMIC DNA]</scope>
    <source>
        <strain evidence="11 12">GX21</strain>
    </source>
</reference>
<feature type="domain" description="PAS" evidence="10">
    <location>
        <begin position="268"/>
        <end position="306"/>
    </location>
</feature>
<dbReference type="InterPro" id="IPR013656">
    <property type="entry name" value="PAS_4"/>
</dbReference>
<evidence type="ECO:0000256" key="1">
    <source>
        <dbReference type="ARBA" id="ARBA00000085"/>
    </source>
</evidence>
<dbReference type="CDD" id="cd00156">
    <property type="entry name" value="REC"/>
    <property type="match status" value="1"/>
</dbReference>
<evidence type="ECO:0000259" key="9">
    <source>
        <dbReference type="PROSITE" id="PS50110"/>
    </source>
</evidence>
<comment type="caution">
    <text evidence="11">The sequence shown here is derived from an EMBL/GenBank/DDBJ whole genome shotgun (WGS) entry which is preliminary data.</text>
</comment>
<dbReference type="Pfam" id="PF02518">
    <property type="entry name" value="HATPase_c"/>
    <property type="match status" value="1"/>
</dbReference>
<evidence type="ECO:0000313" key="11">
    <source>
        <dbReference type="EMBL" id="MFC7256664.1"/>
    </source>
</evidence>
<evidence type="ECO:0000256" key="7">
    <source>
        <dbReference type="SAM" id="MobiDB-lite"/>
    </source>
</evidence>
<dbReference type="Gene3D" id="3.30.450.40">
    <property type="match status" value="1"/>
</dbReference>
<dbReference type="GO" id="GO:0000160">
    <property type="term" value="P:phosphorelay signal transduction system"/>
    <property type="evidence" value="ECO:0007669"/>
    <property type="project" value="UniProtKB-KW"/>
</dbReference>
<dbReference type="CDD" id="cd00075">
    <property type="entry name" value="HATPase"/>
    <property type="match status" value="1"/>
</dbReference>
<dbReference type="InterPro" id="IPR029016">
    <property type="entry name" value="GAF-like_dom_sf"/>
</dbReference>
<evidence type="ECO:0000256" key="5">
    <source>
        <dbReference type="ARBA" id="ARBA00023012"/>
    </source>
</evidence>
<dbReference type="InterPro" id="IPR003661">
    <property type="entry name" value="HisK_dim/P_dom"/>
</dbReference>
<dbReference type="InterPro" id="IPR003594">
    <property type="entry name" value="HATPase_dom"/>
</dbReference>
<protein>
    <recommendedName>
        <fullName evidence="2">histidine kinase</fullName>
        <ecNumber evidence="2">2.7.13.3</ecNumber>
    </recommendedName>
</protein>
<dbReference type="InterPro" id="IPR036097">
    <property type="entry name" value="HisK_dim/P_sf"/>
</dbReference>
<dbReference type="InterPro" id="IPR050736">
    <property type="entry name" value="Sensor_HK_Regulatory"/>
</dbReference>
<organism evidence="11 12">
    <name type="scientific">Haloplanus litoreus</name>
    <dbReference type="NCBI Taxonomy" id="767515"/>
    <lineage>
        <taxon>Archaea</taxon>
        <taxon>Methanobacteriati</taxon>
        <taxon>Methanobacteriota</taxon>
        <taxon>Stenosarchaea group</taxon>
        <taxon>Halobacteria</taxon>
        <taxon>Halobacteriales</taxon>
        <taxon>Haloferacaceae</taxon>
        <taxon>Haloplanus</taxon>
    </lineage>
</organism>
<dbReference type="InterPro" id="IPR003018">
    <property type="entry name" value="GAF"/>
</dbReference>
<comment type="catalytic activity">
    <reaction evidence="1">
        <text>ATP + protein L-histidine = ADP + protein N-phospho-L-histidine.</text>
        <dbReference type="EC" id="2.7.13.3"/>
    </reaction>
</comment>
<evidence type="ECO:0000256" key="6">
    <source>
        <dbReference type="PROSITE-ProRule" id="PRU00169"/>
    </source>
</evidence>
<dbReference type="Gene3D" id="3.30.450.20">
    <property type="entry name" value="PAS domain"/>
    <property type="match status" value="2"/>
</dbReference>
<dbReference type="SUPFAM" id="SSF55874">
    <property type="entry name" value="ATPase domain of HSP90 chaperone/DNA topoisomerase II/histidine kinase"/>
    <property type="match status" value="1"/>
</dbReference>
<dbReference type="SUPFAM" id="SSF52172">
    <property type="entry name" value="CheY-like"/>
    <property type="match status" value="1"/>
</dbReference>
<evidence type="ECO:0000256" key="4">
    <source>
        <dbReference type="ARBA" id="ARBA00022777"/>
    </source>
</evidence>
<dbReference type="GeneID" id="96955057"/>
<dbReference type="InterPro" id="IPR005467">
    <property type="entry name" value="His_kinase_dom"/>
</dbReference>
<keyword evidence="6" id="KW-0597">Phosphoprotein</keyword>
<dbReference type="Gene3D" id="3.30.565.10">
    <property type="entry name" value="Histidine kinase-like ATPase, C-terminal domain"/>
    <property type="match status" value="1"/>
</dbReference>
<dbReference type="SUPFAM" id="SSF55785">
    <property type="entry name" value="PYP-like sensor domain (PAS domain)"/>
    <property type="match status" value="2"/>
</dbReference>
<dbReference type="CDD" id="cd00082">
    <property type="entry name" value="HisKA"/>
    <property type="match status" value="1"/>
</dbReference>
<feature type="region of interest" description="Disordered" evidence="7">
    <location>
        <begin position="674"/>
        <end position="732"/>
    </location>
</feature>
<dbReference type="Pfam" id="PF08448">
    <property type="entry name" value="PAS_4"/>
    <property type="match status" value="2"/>
</dbReference>
<evidence type="ECO:0000259" key="10">
    <source>
        <dbReference type="PROSITE" id="PS50112"/>
    </source>
</evidence>
<dbReference type="EMBL" id="JBHTAT010000001">
    <property type="protein sequence ID" value="MFC7256664.1"/>
    <property type="molecule type" value="Genomic_DNA"/>
</dbReference>
<feature type="domain" description="Histidine kinase" evidence="8">
    <location>
        <begin position="567"/>
        <end position="804"/>
    </location>
</feature>
<dbReference type="PROSITE" id="PS50110">
    <property type="entry name" value="RESPONSE_REGULATORY"/>
    <property type="match status" value="1"/>
</dbReference>
<dbReference type="Gene3D" id="3.40.50.2300">
    <property type="match status" value="1"/>
</dbReference>
<dbReference type="SMART" id="SM00387">
    <property type="entry name" value="HATPase_c"/>
    <property type="match status" value="1"/>
</dbReference>
<keyword evidence="12" id="KW-1185">Reference proteome</keyword>
<feature type="compositionally biased region" description="Polar residues" evidence="7">
    <location>
        <begin position="722"/>
        <end position="732"/>
    </location>
</feature>
<accession>A0ABD6A278</accession>
<sequence>MSTESPDPVRVLHVDDDPEFAEMAATFLERADDRLAVDAVTDANEALDRLDAGTVDCVVSDYDMPGRNGIEFLEAVRETDPTLPFILFTGKGSEAVASDAISAGVTDYLQKESGTDQYTVLANRITNAVKHDRSQRLVERSENRLREIIDSLPHLLFVVDEEGTYLLANEVLATFHDTTVAALEGSNVVDVLDRQPTGQFRADIEEVFETGEPKRVSAVEIADATGEAHVFEPRLLPYDLTDDDGRAVLGIAVDVTEREDRERELERTNTVLSTLVDTLPAGVLVEDEDRNVLKANDQLFDLFGMQGTPAEAVGEDCHRLAAAVSGLFDDPEAFVAGIDDAVTGGEDVRDEALALRDGRTFARNYRRIDLTDGDGHLWMYRDVSDRTRRERRLEALNETTRELMAADTAERIAEIGVEAANDVLDLGASSIHLHDDAASGLVPVAYTDALGDLVGDPPTFTGEGSIAWRSYDRGEAFAVGDVRDASDVYNPETPLRSELYLPLGDHGILLAGATRTGAFDQDDLVVGKILAGSLAAALEQVSRTQELRDRERELARRNEQLESFASILSHDLRNPLNVATGQLELAMEECNSDSLPPIERSLDRMATLIDDLLTLAREGASVGEMEPVDLGSLTRTCWGTVETGDANLTVETERTVVADRSRLRQLVENLVRNAVEHSSTGNRTPSDDAVEHSSTGNRTPSDDAVEHSSTGNRTPSDDAVEHSSTGNQSDVTVTVGGLADGFFVADDGPGIPADEREVVFDAGYSTGLDGTGLGLQIVERVADAHGWDVSVADSADGGTRIEITGVEFEAGASLH</sequence>
<dbReference type="SMART" id="SM00448">
    <property type="entry name" value="REC"/>
    <property type="match status" value="1"/>
</dbReference>
<dbReference type="Pfam" id="PF13185">
    <property type="entry name" value="GAF_2"/>
    <property type="match status" value="1"/>
</dbReference>
<dbReference type="Proteomes" id="UP001596434">
    <property type="component" value="Unassembled WGS sequence"/>
</dbReference>
<dbReference type="Pfam" id="PF00512">
    <property type="entry name" value="HisKA"/>
    <property type="match status" value="1"/>
</dbReference>
<evidence type="ECO:0000256" key="3">
    <source>
        <dbReference type="ARBA" id="ARBA00022679"/>
    </source>
</evidence>
<evidence type="ECO:0000259" key="8">
    <source>
        <dbReference type="PROSITE" id="PS50109"/>
    </source>
</evidence>
<dbReference type="InterPro" id="IPR035965">
    <property type="entry name" value="PAS-like_dom_sf"/>
</dbReference>
<dbReference type="PROSITE" id="PS50112">
    <property type="entry name" value="PAS"/>
    <property type="match status" value="2"/>
</dbReference>
<dbReference type="InterPro" id="IPR011006">
    <property type="entry name" value="CheY-like_superfamily"/>
</dbReference>
<dbReference type="Pfam" id="PF00072">
    <property type="entry name" value="Response_reg"/>
    <property type="match status" value="1"/>
</dbReference>
<dbReference type="PANTHER" id="PTHR43711">
    <property type="entry name" value="TWO-COMPONENT HISTIDINE KINASE"/>
    <property type="match status" value="1"/>
</dbReference>
<dbReference type="SMART" id="SM00388">
    <property type="entry name" value="HisKA"/>
    <property type="match status" value="1"/>
</dbReference>
<dbReference type="Gene3D" id="1.10.287.130">
    <property type="match status" value="1"/>
</dbReference>
<proteinExistence type="predicted"/>
<name>A0ABD6A278_9EURY</name>